<dbReference type="OMA" id="HKYVQPK"/>
<keyword evidence="13" id="KW-1185">Reference proteome</keyword>
<keyword evidence="6" id="KW-0406">Ion transport</keyword>
<dbReference type="STRING" id="2015173.A0A026WU95"/>
<dbReference type="EMBL" id="KK107119">
    <property type="protein sequence ID" value="EZA58664.1"/>
    <property type="molecule type" value="Genomic_DNA"/>
</dbReference>
<reference evidence="11 13" key="1">
    <citation type="journal article" date="2014" name="Curr. Biol.">
        <title>The genome of the clonal raider ant Cerapachys biroi.</title>
        <authorList>
            <person name="Oxley P.R."/>
            <person name="Ji L."/>
            <person name="Fetter-Pruneda I."/>
            <person name="McKenzie S.K."/>
            <person name="Li C."/>
            <person name="Hu H."/>
            <person name="Zhang G."/>
            <person name="Kronauer D.J."/>
        </authorList>
    </citation>
    <scope>NUCLEOTIDE SEQUENCE [LARGE SCALE GENOMIC DNA]</scope>
</reference>
<dbReference type="Proteomes" id="UP000053097">
    <property type="component" value="Unassembled WGS sequence"/>
</dbReference>
<keyword evidence="8 10" id="KW-0472">Membrane</keyword>
<dbReference type="PANTHER" id="PTHR13080">
    <property type="entry name" value="ATP SYNTHASE F CHAIN, MITOCHONDRIAL-RELATED"/>
    <property type="match status" value="1"/>
</dbReference>
<keyword evidence="3" id="KW-0813">Transport</keyword>
<comment type="subcellular location">
    <subcellularLocation>
        <location evidence="1">Mitochondrion membrane</location>
    </subcellularLocation>
</comment>
<evidence type="ECO:0000256" key="3">
    <source>
        <dbReference type="ARBA" id="ARBA00022448"/>
    </source>
</evidence>
<dbReference type="EMBL" id="QOIP01000009">
    <property type="protein sequence ID" value="RLU19153.1"/>
    <property type="molecule type" value="Genomic_DNA"/>
</dbReference>
<evidence type="ECO:0000313" key="11">
    <source>
        <dbReference type="EMBL" id="EZA58664.1"/>
    </source>
</evidence>
<evidence type="ECO:0000256" key="4">
    <source>
        <dbReference type="ARBA" id="ARBA00022547"/>
    </source>
</evidence>
<name>A0A026WU95_OOCBI</name>
<feature type="transmembrane region" description="Helical" evidence="10">
    <location>
        <begin position="82"/>
        <end position="101"/>
    </location>
</feature>
<dbReference type="InterPro" id="IPR019344">
    <property type="entry name" value="F1F0-ATPsyn_F_prd"/>
</dbReference>
<dbReference type="PANTHER" id="PTHR13080:SF20">
    <property type="entry name" value="ATP SYNTHASE SUBUNIT F, MITOCHONDRIAL-RELATED"/>
    <property type="match status" value="1"/>
</dbReference>
<comment type="similarity">
    <text evidence="2">Belongs to the ATPase F chain family.</text>
</comment>
<evidence type="ECO:0000256" key="2">
    <source>
        <dbReference type="ARBA" id="ARBA00005895"/>
    </source>
</evidence>
<evidence type="ECO:0000256" key="5">
    <source>
        <dbReference type="ARBA" id="ARBA00022781"/>
    </source>
</evidence>
<keyword evidence="4" id="KW-0138">CF(0)</keyword>
<organism evidence="11 13">
    <name type="scientific">Ooceraea biroi</name>
    <name type="common">Clonal raider ant</name>
    <name type="synonym">Cerapachys biroi</name>
    <dbReference type="NCBI Taxonomy" id="2015173"/>
    <lineage>
        <taxon>Eukaryota</taxon>
        <taxon>Metazoa</taxon>
        <taxon>Ecdysozoa</taxon>
        <taxon>Arthropoda</taxon>
        <taxon>Hexapoda</taxon>
        <taxon>Insecta</taxon>
        <taxon>Pterygota</taxon>
        <taxon>Neoptera</taxon>
        <taxon>Endopterygota</taxon>
        <taxon>Hymenoptera</taxon>
        <taxon>Apocrita</taxon>
        <taxon>Aculeata</taxon>
        <taxon>Formicoidea</taxon>
        <taxon>Formicidae</taxon>
        <taxon>Dorylinae</taxon>
        <taxon>Ooceraea</taxon>
    </lineage>
</organism>
<reference evidence="12" key="2">
    <citation type="journal article" date="2018" name="Genome Res.">
        <title>The genomic architecture and molecular evolution of ant odorant receptors.</title>
        <authorList>
            <person name="McKenzie S.K."/>
            <person name="Kronauer D.J.C."/>
        </authorList>
    </citation>
    <scope>NUCLEOTIDE SEQUENCE [LARGE SCALE GENOMIC DNA]</scope>
    <source>
        <strain evidence="12">Clonal line C1</strain>
    </source>
</reference>
<dbReference type="Proteomes" id="UP000279307">
    <property type="component" value="Chromosome 9"/>
</dbReference>
<reference evidence="12" key="3">
    <citation type="submission" date="2018-07" db="EMBL/GenBank/DDBJ databases">
        <authorList>
            <person name="Mckenzie S.K."/>
            <person name="Kronauer D.J.C."/>
        </authorList>
    </citation>
    <scope>NUCLEOTIDE SEQUENCE</scope>
    <source>
        <strain evidence="12">Clonal line C1</strain>
    </source>
</reference>
<evidence type="ECO:0000313" key="13">
    <source>
        <dbReference type="Proteomes" id="UP000053097"/>
    </source>
</evidence>
<keyword evidence="10" id="KW-0812">Transmembrane</keyword>
<gene>
    <name evidence="12" type="ORF">DMN91_009511</name>
    <name evidence="11" type="ORF">X777_14833</name>
</gene>
<dbReference type="OrthoDB" id="8921675at2759"/>
<evidence type="ECO:0000313" key="12">
    <source>
        <dbReference type="EMBL" id="RLU19153.1"/>
    </source>
</evidence>
<keyword evidence="7" id="KW-0496">Mitochondrion</keyword>
<accession>A0A026WU95</accession>
<evidence type="ECO:0000256" key="9">
    <source>
        <dbReference type="ARBA" id="ARBA00023310"/>
    </source>
</evidence>
<keyword evidence="10" id="KW-1133">Transmembrane helix</keyword>
<dbReference type="GO" id="GO:0046933">
    <property type="term" value="F:proton-transporting ATP synthase activity, rotational mechanism"/>
    <property type="evidence" value="ECO:0007669"/>
    <property type="project" value="TreeGrafter"/>
</dbReference>
<evidence type="ECO:0000256" key="6">
    <source>
        <dbReference type="ARBA" id="ARBA00023065"/>
    </source>
</evidence>
<dbReference type="GO" id="GO:0031966">
    <property type="term" value="C:mitochondrial membrane"/>
    <property type="evidence" value="ECO:0007669"/>
    <property type="project" value="UniProtKB-SubCell"/>
</dbReference>
<evidence type="ECO:0000256" key="8">
    <source>
        <dbReference type="ARBA" id="ARBA00023136"/>
    </source>
</evidence>
<protein>
    <submittedName>
        <fullName evidence="11">Putative ATP synthase subunit f, mitochondrial</fullName>
    </submittedName>
</protein>
<dbReference type="GO" id="GO:0045259">
    <property type="term" value="C:proton-transporting ATP synthase complex"/>
    <property type="evidence" value="ECO:0007669"/>
    <property type="project" value="UniProtKB-KW"/>
</dbReference>
<dbReference type="AlphaFoldDB" id="A0A026WU95"/>
<keyword evidence="9" id="KW-0066">ATP synthesis</keyword>
<dbReference type="Pfam" id="PF10206">
    <property type="entry name" value="WRW"/>
    <property type="match status" value="1"/>
</dbReference>
<sequence length="115" mass="13444">MAKNLGDILKIGGYPAAYDPARHGPYDPARYYGKPDTAFMDLKLSEIPAWISRRQKSPGAFMSLCSRAFWRWQHKYIQPKRAGIAPLLQGTFAFMIFFYVINYPKLRHHKSYKYH</sequence>
<evidence type="ECO:0000256" key="10">
    <source>
        <dbReference type="SAM" id="Phobius"/>
    </source>
</evidence>
<proteinExistence type="inferred from homology"/>
<keyword evidence="5" id="KW-0375">Hydrogen ion transport</keyword>
<evidence type="ECO:0000256" key="7">
    <source>
        <dbReference type="ARBA" id="ARBA00023128"/>
    </source>
</evidence>
<dbReference type="GO" id="GO:0042776">
    <property type="term" value="P:proton motive force-driven mitochondrial ATP synthesis"/>
    <property type="evidence" value="ECO:0007669"/>
    <property type="project" value="TreeGrafter"/>
</dbReference>
<evidence type="ECO:0000256" key="1">
    <source>
        <dbReference type="ARBA" id="ARBA00004325"/>
    </source>
</evidence>